<dbReference type="Proteomes" id="UP000026962">
    <property type="component" value="Chromosome 7"/>
</dbReference>
<feature type="region of interest" description="Disordered" evidence="1">
    <location>
        <begin position="1"/>
        <end position="78"/>
    </location>
</feature>
<dbReference type="Gramene" id="OPUNC07G01930.2">
    <property type="protein sequence ID" value="OPUNC07G01930.2"/>
    <property type="gene ID" value="OPUNC07G01930"/>
</dbReference>
<dbReference type="HOGENOM" id="CLU_2626248_0_0_1"/>
<sequence length="78" mass="8599">MNDSEIDPVSGSGASDIPMPPCCWPASWATRARSAQKQAASDSKRKRKGKEKEKGEEESERNPSLAPSRDLDARNRKL</sequence>
<reference evidence="2" key="1">
    <citation type="submission" date="2015-04" db="UniProtKB">
        <authorList>
            <consortium name="EnsemblPlants"/>
        </authorList>
    </citation>
    <scope>IDENTIFICATION</scope>
</reference>
<dbReference type="AlphaFoldDB" id="A0A0E0LGQ0"/>
<protein>
    <submittedName>
        <fullName evidence="2">Uncharacterized protein</fullName>
    </submittedName>
</protein>
<organism evidence="2">
    <name type="scientific">Oryza punctata</name>
    <name type="common">Red rice</name>
    <dbReference type="NCBI Taxonomy" id="4537"/>
    <lineage>
        <taxon>Eukaryota</taxon>
        <taxon>Viridiplantae</taxon>
        <taxon>Streptophyta</taxon>
        <taxon>Embryophyta</taxon>
        <taxon>Tracheophyta</taxon>
        <taxon>Spermatophyta</taxon>
        <taxon>Magnoliopsida</taxon>
        <taxon>Liliopsida</taxon>
        <taxon>Poales</taxon>
        <taxon>Poaceae</taxon>
        <taxon>BOP clade</taxon>
        <taxon>Oryzoideae</taxon>
        <taxon>Oryzeae</taxon>
        <taxon>Oryzinae</taxon>
        <taxon>Oryza</taxon>
    </lineage>
</organism>
<reference evidence="2" key="2">
    <citation type="submission" date="2018-05" db="EMBL/GenBank/DDBJ databases">
        <title>OpunRS2 (Oryza punctata Reference Sequence Version 2).</title>
        <authorList>
            <person name="Zhang J."/>
            <person name="Kudrna D."/>
            <person name="Lee S."/>
            <person name="Talag J."/>
            <person name="Welchert J."/>
            <person name="Wing R.A."/>
        </authorList>
    </citation>
    <scope>NUCLEOTIDE SEQUENCE [LARGE SCALE GENOMIC DNA]</scope>
</reference>
<evidence type="ECO:0000313" key="2">
    <source>
        <dbReference type="EnsemblPlants" id="OPUNC07G01930.2"/>
    </source>
</evidence>
<name>A0A0E0LGQ0_ORYPU</name>
<accession>A0A0E0LGQ0</accession>
<proteinExistence type="predicted"/>
<evidence type="ECO:0000313" key="3">
    <source>
        <dbReference type="Proteomes" id="UP000026962"/>
    </source>
</evidence>
<feature type="compositionally biased region" description="Basic and acidic residues" evidence="1">
    <location>
        <begin position="69"/>
        <end position="78"/>
    </location>
</feature>
<keyword evidence="3" id="KW-1185">Reference proteome</keyword>
<evidence type="ECO:0000256" key="1">
    <source>
        <dbReference type="SAM" id="MobiDB-lite"/>
    </source>
</evidence>
<dbReference type="EnsemblPlants" id="OPUNC07G01930.2">
    <property type="protein sequence ID" value="OPUNC07G01930.2"/>
    <property type="gene ID" value="OPUNC07G01930"/>
</dbReference>